<feature type="compositionally biased region" description="Polar residues" evidence="1">
    <location>
        <begin position="118"/>
        <end position="134"/>
    </location>
</feature>
<dbReference type="Proteomes" id="UP001460270">
    <property type="component" value="Unassembled WGS sequence"/>
</dbReference>
<protein>
    <submittedName>
        <fullName evidence="2">Uncharacterized protein</fullName>
    </submittedName>
</protein>
<accession>A0AAW0MKD5</accession>
<feature type="compositionally biased region" description="Basic residues" evidence="1">
    <location>
        <begin position="87"/>
        <end position="104"/>
    </location>
</feature>
<evidence type="ECO:0000313" key="3">
    <source>
        <dbReference type="Proteomes" id="UP001460270"/>
    </source>
</evidence>
<evidence type="ECO:0000256" key="1">
    <source>
        <dbReference type="SAM" id="MobiDB-lite"/>
    </source>
</evidence>
<sequence>MKVVSQVRERQVQVKSQFKERQVQVKERQVQVKERQVQVESRVKERQVQVESRVKERQVQVESQIKEREVQVKERQVQVKTQVKDKSKSKRDKSKSRPKLKRDKSKSSLESKRESPSQRETSPSQVQQKEQQVSAAKPRPPPYLLQPDPHRGIVGKQSTPEKESVKSSVTQEDTLAWEKSQESPQERKTKLWAQAVASLHQPLSKSDAIFVRETLHNTEHICNTHTMHKTMRNAMGILKVNVEGLKLPLRSTTAGLIDR</sequence>
<feature type="region of interest" description="Disordered" evidence="1">
    <location>
        <begin position="75"/>
        <end position="189"/>
    </location>
</feature>
<feature type="compositionally biased region" description="Basic and acidic residues" evidence="1">
    <location>
        <begin position="179"/>
        <end position="189"/>
    </location>
</feature>
<comment type="caution">
    <text evidence="2">The sequence shown here is derived from an EMBL/GenBank/DDBJ whole genome shotgun (WGS) entry which is preliminary data.</text>
</comment>
<reference evidence="3" key="1">
    <citation type="submission" date="2024-04" db="EMBL/GenBank/DDBJ databases">
        <title>Salinicola lusitanus LLJ914,a marine bacterium isolated from the Okinawa Trough.</title>
        <authorList>
            <person name="Li J."/>
        </authorList>
    </citation>
    <scope>NUCLEOTIDE SEQUENCE [LARGE SCALE GENOMIC DNA]</scope>
</reference>
<feature type="compositionally biased region" description="Basic and acidic residues" evidence="1">
    <location>
        <begin position="105"/>
        <end position="117"/>
    </location>
</feature>
<name>A0AAW0MKD5_9GOBI</name>
<keyword evidence="3" id="KW-1185">Reference proteome</keyword>
<dbReference type="AlphaFoldDB" id="A0AAW0MKD5"/>
<gene>
    <name evidence="2" type="ORF">WMY93_032768</name>
</gene>
<dbReference type="EMBL" id="JBBPFD010000072">
    <property type="protein sequence ID" value="KAK7880595.1"/>
    <property type="molecule type" value="Genomic_DNA"/>
</dbReference>
<organism evidence="2 3">
    <name type="scientific">Mugilogobius chulae</name>
    <name type="common">yellowstripe goby</name>
    <dbReference type="NCBI Taxonomy" id="88201"/>
    <lineage>
        <taxon>Eukaryota</taxon>
        <taxon>Metazoa</taxon>
        <taxon>Chordata</taxon>
        <taxon>Craniata</taxon>
        <taxon>Vertebrata</taxon>
        <taxon>Euteleostomi</taxon>
        <taxon>Actinopterygii</taxon>
        <taxon>Neopterygii</taxon>
        <taxon>Teleostei</taxon>
        <taxon>Neoteleostei</taxon>
        <taxon>Acanthomorphata</taxon>
        <taxon>Gobiaria</taxon>
        <taxon>Gobiiformes</taxon>
        <taxon>Gobioidei</taxon>
        <taxon>Gobiidae</taxon>
        <taxon>Gobionellinae</taxon>
        <taxon>Mugilogobius</taxon>
    </lineage>
</organism>
<feature type="compositionally biased region" description="Basic and acidic residues" evidence="1">
    <location>
        <begin position="75"/>
        <end position="86"/>
    </location>
</feature>
<proteinExistence type="predicted"/>
<evidence type="ECO:0000313" key="2">
    <source>
        <dbReference type="EMBL" id="KAK7880595.1"/>
    </source>
</evidence>